<reference evidence="1 2" key="1">
    <citation type="submission" date="2018-03" db="EMBL/GenBank/DDBJ databases">
        <title>Genomic Encyclopedia of Archaeal and Bacterial Type Strains, Phase II (KMG-II): from individual species to whole genera.</title>
        <authorList>
            <person name="Goeker M."/>
        </authorList>
    </citation>
    <scope>NUCLEOTIDE SEQUENCE [LARGE SCALE GENOMIC DNA]</scope>
    <source>
        <strain evidence="1 2">DSM 45312</strain>
    </source>
</reference>
<evidence type="ECO:0000313" key="1">
    <source>
        <dbReference type="EMBL" id="PSK88066.1"/>
    </source>
</evidence>
<protein>
    <submittedName>
        <fullName evidence="1">Uncharacterized protein</fullName>
    </submittedName>
</protein>
<accession>A0A2P8CSX0</accession>
<proteinExistence type="predicted"/>
<organism evidence="1 2">
    <name type="scientific">Murinocardiopsis flavida</name>
    <dbReference type="NCBI Taxonomy" id="645275"/>
    <lineage>
        <taxon>Bacteria</taxon>
        <taxon>Bacillati</taxon>
        <taxon>Actinomycetota</taxon>
        <taxon>Actinomycetes</taxon>
        <taxon>Streptosporangiales</taxon>
        <taxon>Nocardiopsidaceae</taxon>
        <taxon>Murinocardiopsis</taxon>
    </lineage>
</organism>
<sequence length="173" mass="18279">MLRRVRIGACGSGGGLRVPRGGSRIGGGGAAVIRVPARCRVVSVRGMEDRPGGLDEGDLRDALKAWGITAAALEYAPVGFGDYHWTVGDGEGPRWFATVSDLPAKNHCGTGADAAGREPDPSAMEFYRLRWDLEEAAGYVDQFRSPHERTPDTETAWSDLSGIVAQLAGDGPA</sequence>
<name>A0A2P8CSX0_9ACTN</name>
<comment type="caution">
    <text evidence="1">The sequence shown here is derived from an EMBL/GenBank/DDBJ whole genome shotgun (WGS) entry which is preliminary data.</text>
</comment>
<dbReference type="Proteomes" id="UP000240542">
    <property type="component" value="Unassembled WGS sequence"/>
</dbReference>
<dbReference type="EMBL" id="PYGA01000030">
    <property type="protein sequence ID" value="PSK88066.1"/>
    <property type="molecule type" value="Genomic_DNA"/>
</dbReference>
<keyword evidence="2" id="KW-1185">Reference proteome</keyword>
<evidence type="ECO:0000313" key="2">
    <source>
        <dbReference type="Proteomes" id="UP000240542"/>
    </source>
</evidence>
<gene>
    <name evidence="1" type="ORF">CLV63_13028</name>
</gene>
<dbReference type="AlphaFoldDB" id="A0A2P8CSX0"/>